<dbReference type="GO" id="GO:0001522">
    <property type="term" value="P:pseudouridine synthesis"/>
    <property type="evidence" value="ECO:0007669"/>
    <property type="project" value="InterPro"/>
</dbReference>
<dbReference type="SUPFAM" id="SSF55120">
    <property type="entry name" value="Pseudouridine synthase"/>
    <property type="match status" value="1"/>
</dbReference>
<dbReference type="GO" id="GO:0019843">
    <property type="term" value="F:rRNA binding"/>
    <property type="evidence" value="ECO:0007669"/>
    <property type="project" value="UniProtKB-KW"/>
</dbReference>
<dbReference type="Gene3D" id="3.30.2350.10">
    <property type="entry name" value="Pseudouridine synthase"/>
    <property type="match status" value="1"/>
</dbReference>
<dbReference type="GO" id="GO:0006396">
    <property type="term" value="P:RNA processing"/>
    <property type="evidence" value="ECO:0007669"/>
    <property type="project" value="InterPro"/>
</dbReference>
<evidence type="ECO:0000256" key="5">
    <source>
        <dbReference type="ARBA" id="ARBA00022980"/>
    </source>
</evidence>
<protein>
    <recommendedName>
        <fullName evidence="7">Small ribosomal subunit protein eS4</fullName>
    </recommendedName>
    <alternativeName>
        <fullName evidence="8">40S ribosomal protein S4</fullName>
    </alternativeName>
</protein>
<dbReference type="GO" id="GO:0006412">
    <property type="term" value="P:translation"/>
    <property type="evidence" value="ECO:0007669"/>
    <property type="project" value="InterPro"/>
</dbReference>
<evidence type="ECO:0000259" key="14">
    <source>
        <dbReference type="Pfam" id="PF16121"/>
    </source>
</evidence>
<dbReference type="Pfam" id="PF08071">
    <property type="entry name" value="RS4NT"/>
    <property type="match status" value="1"/>
</dbReference>
<dbReference type="Gene3D" id="3.10.290.10">
    <property type="entry name" value="RNA-binding S4 domain"/>
    <property type="match status" value="1"/>
</dbReference>
<dbReference type="GO" id="GO:0003735">
    <property type="term" value="F:structural constituent of ribosome"/>
    <property type="evidence" value="ECO:0007669"/>
    <property type="project" value="InterPro"/>
</dbReference>
<dbReference type="InterPro" id="IPR002501">
    <property type="entry name" value="PsdUridine_synth_N"/>
</dbReference>
<dbReference type="CDD" id="cd06087">
    <property type="entry name" value="KOW_RPS4"/>
    <property type="match status" value="1"/>
</dbReference>
<keyword evidence="5" id="KW-0689">Ribosomal protein</keyword>
<dbReference type="InterPro" id="IPR020103">
    <property type="entry name" value="PsdUridine_synth_cat_dom_sf"/>
</dbReference>
<dbReference type="Pfam" id="PF16121">
    <property type="entry name" value="40S_S4_C"/>
    <property type="match status" value="1"/>
</dbReference>
<dbReference type="Pfam" id="PF00467">
    <property type="entry name" value="KOW"/>
    <property type="match status" value="1"/>
</dbReference>
<dbReference type="InterPro" id="IPR013843">
    <property type="entry name" value="Ribosomal_eS4_N"/>
</dbReference>
<feature type="domain" description="Pseudouridine synthase II N-terminal" evidence="12">
    <location>
        <begin position="382"/>
        <end position="517"/>
    </location>
</feature>
<organism evidence="16 17">
    <name type="scientific">Toxocara canis</name>
    <name type="common">Canine roundworm</name>
    <dbReference type="NCBI Taxonomy" id="6265"/>
    <lineage>
        <taxon>Eukaryota</taxon>
        <taxon>Metazoa</taxon>
        <taxon>Ecdysozoa</taxon>
        <taxon>Nematoda</taxon>
        <taxon>Chromadorea</taxon>
        <taxon>Rhabditida</taxon>
        <taxon>Spirurina</taxon>
        <taxon>Ascaridomorpha</taxon>
        <taxon>Ascaridoidea</taxon>
        <taxon>Toxocaridae</taxon>
        <taxon>Toxocara</taxon>
    </lineage>
</organism>
<evidence type="ECO:0000256" key="7">
    <source>
        <dbReference type="ARBA" id="ARBA00035272"/>
    </source>
</evidence>
<feature type="domain" description="KOW" evidence="10">
    <location>
        <begin position="178"/>
        <end position="211"/>
    </location>
</feature>
<evidence type="ECO:0000256" key="9">
    <source>
        <dbReference type="PROSITE-ProRule" id="PRU00182"/>
    </source>
</evidence>
<evidence type="ECO:0000256" key="4">
    <source>
        <dbReference type="ARBA" id="ARBA00022884"/>
    </source>
</evidence>
<dbReference type="InterPro" id="IPR000876">
    <property type="entry name" value="Ribosomal_eS4"/>
</dbReference>
<evidence type="ECO:0000259" key="12">
    <source>
        <dbReference type="Pfam" id="PF01509"/>
    </source>
</evidence>
<dbReference type="InterPro" id="IPR041982">
    <property type="entry name" value="Ribosomal_eS4_KOW"/>
</dbReference>
<evidence type="ECO:0000256" key="1">
    <source>
        <dbReference type="ARBA" id="ARBA00007500"/>
    </source>
</evidence>
<dbReference type="WBParaSite" id="TCNE_0000763601-mRNA-1">
    <property type="protein sequence ID" value="TCNE_0000763601-mRNA-1"/>
    <property type="gene ID" value="TCNE_0000763601"/>
</dbReference>
<dbReference type="GO" id="GO:0009982">
    <property type="term" value="F:pseudouridine synthase activity"/>
    <property type="evidence" value="ECO:0007669"/>
    <property type="project" value="InterPro"/>
</dbReference>
<gene>
    <name evidence="15" type="ORF">TCNE_LOCUS7636</name>
</gene>
<dbReference type="Gene3D" id="2.30.30.30">
    <property type="match status" value="1"/>
</dbReference>
<comment type="similarity">
    <text evidence="2">Belongs to the pseudouridine synthase TruB family.</text>
</comment>
<dbReference type="Gene3D" id="2.40.50.740">
    <property type="match status" value="1"/>
</dbReference>
<dbReference type="CDD" id="cd00165">
    <property type="entry name" value="S4"/>
    <property type="match status" value="1"/>
</dbReference>
<dbReference type="InterPro" id="IPR038237">
    <property type="entry name" value="Ribosomal_eS4_central_sf"/>
</dbReference>
<reference evidence="15 16" key="2">
    <citation type="submission" date="2018-11" db="EMBL/GenBank/DDBJ databases">
        <authorList>
            <consortium name="Pathogen Informatics"/>
        </authorList>
    </citation>
    <scope>NUCLEOTIDE SEQUENCE [LARGE SCALE GENOMIC DNA]</scope>
</reference>
<reference evidence="17" key="1">
    <citation type="submission" date="2016-06" db="UniProtKB">
        <authorList>
            <consortium name="WormBaseParasite"/>
        </authorList>
    </citation>
    <scope>IDENTIFICATION</scope>
</reference>
<feature type="domain" description="Small ribosomal subunit protein eS4 central region" evidence="11">
    <location>
        <begin position="95"/>
        <end position="168"/>
    </location>
</feature>
<evidence type="ECO:0000259" key="10">
    <source>
        <dbReference type="Pfam" id="PF00467"/>
    </source>
</evidence>
<evidence type="ECO:0000256" key="3">
    <source>
        <dbReference type="ARBA" id="ARBA00022730"/>
    </source>
</evidence>
<keyword evidence="6" id="KW-0687">Ribonucleoprotein</keyword>
<feature type="domain" description="Small ribosomal subunit protein eS4 N-terminal" evidence="13">
    <location>
        <begin position="3"/>
        <end position="39"/>
    </location>
</feature>
<dbReference type="InterPro" id="IPR032277">
    <property type="entry name" value="Ribosomal_eS4_C"/>
</dbReference>
<keyword evidence="3 9" id="KW-0699">rRNA-binding</keyword>
<keyword evidence="16" id="KW-1185">Reference proteome</keyword>
<evidence type="ECO:0000313" key="16">
    <source>
        <dbReference type="Proteomes" id="UP000050794"/>
    </source>
</evidence>
<keyword evidence="4 9" id="KW-0694">RNA-binding</keyword>
<dbReference type="Proteomes" id="UP000050794">
    <property type="component" value="Unassembled WGS sequence"/>
</dbReference>
<feature type="domain" description="Small ribosomal subunit protein eS4 C-terminal" evidence="14">
    <location>
        <begin position="212"/>
        <end position="245"/>
    </location>
</feature>
<dbReference type="PANTHER" id="PTHR11581">
    <property type="entry name" value="30S/40S RIBOSOMAL PROTEIN S4"/>
    <property type="match status" value="1"/>
</dbReference>
<proteinExistence type="inferred from homology"/>
<dbReference type="HAMAP" id="MF_00485">
    <property type="entry name" value="Ribosomal_eS4"/>
    <property type="match status" value="1"/>
</dbReference>
<dbReference type="AlphaFoldDB" id="A0A183UGL6"/>
<dbReference type="InterPro" id="IPR005824">
    <property type="entry name" value="KOW"/>
</dbReference>
<dbReference type="Pfam" id="PF00900">
    <property type="entry name" value="Ribosomal_S4e"/>
    <property type="match status" value="1"/>
</dbReference>
<dbReference type="PANTHER" id="PTHR11581:SF0">
    <property type="entry name" value="SMALL RIBOSOMAL SUBUNIT PROTEIN ES4"/>
    <property type="match status" value="1"/>
</dbReference>
<evidence type="ECO:0000313" key="17">
    <source>
        <dbReference type="WBParaSite" id="TCNE_0000763601-mRNA-1"/>
    </source>
</evidence>
<evidence type="ECO:0000259" key="11">
    <source>
        <dbReference type="Pfam" id="PF00900"/>
    </source>
</evidence>
<evidence type="ECO:0000313" key="15">
    <source>
        <dbReference type="EMBL" id="VDM38957.1"/>
    </source>
</evidence>
<dbReference type="InterPro" id="IPR013845">
    <property type="entry name" value="Ribosomal_eS4_central_region"/>
</dbReference>
<dbReference type="PROSITE" id="PS00528">
    <property type="entry name" value="RIBOSOMAL_S4E"/>
    <property type="match status" value="1"/>
</dbReference>
<evidence type="ECO:0000256" key="8">
    <source>
        <dbReference type="ARBA" id="ARBA00035402"/>
    </source>
</evidence>
<dbReference type="FunFam" id="2.40.50.740:FF:000001">
    <property type="entry name" value="40S ribosomal protein S4"/>
    <property type="match status" value="1"/>
</dbReference>
<comment type="similarity">
    <text evidence="1">Belongs to the eukaryotic ribosomal protein eS4 family.</text>
</comment>
<dbReference type="InterPro" id="IPR018199">
    <property type="entry name" value="Ribosomal_eS4_N_CS"/>
</dbReference>
<dbReference type="PROSITE" id="PS50889">
    <property type="entry name" value="S4"/>
    <property type="match status" value="1"/>
</dbReference>
<dbReference type="FunFam" id="2.30.30.30:FF:000005">
    <property type="entry name" value="40S ribosomal protein S4"/>
    <property type="match status" value="1"/>
</dbReference>
<dbReference type="EMBL" id="UYWY01019724">
    <property type="protein sequence ID" value="VDM38957.1"/>
    <property type="molecule type" value="Genomic_DNA"/>
</dbReference>
<evidence type="ECO:0000256" key="6">
    <source>
        <dbReference type="ARBA" id="ARBA00023274"/>
    </source>
</evidence>
<name>A0A183UGL6_TOXCA</name>
<evidence type="ECO:0000259" key="13">
    <source>
        <dbReference type="Pfam" id="PF08071"/>
    </source>
</evidence>
<sequence>MARGPKRHLKRLAAPHHWMLDKLGGVFAPRPTSGPHKLRESLPLILFLRNRLKYALSYNEARMICKQRLIKIDGKVRTEMRFPAGFMDVITIEKTNETFRLLYDAKGRYTVHRITEAEGKFKLCKVVKKSVGPKGVPFIVTHDARTIRYPDPHVKVNDTVVLDIASGKFNDYVKFDQGNLCMVTGGRNMGRVGVVGHREKHPGSFDIVHVKDAAGHTFATRLSNVFIIGKGTKSLVSLPGTTKGVSFRWDVHLCYPLLDRRAYCTKFGAGENVRSLLLNMRPAVSSSDIWSVLHGVLCVHKPRDVSLTALKKILISAICSDANNCVPPARIPVIEMPVVEPHPKSQALLVVGMRKQLDYSSHPLVVGEAFRREDIRVEELHYLEPASSGVCLFGINDGCEQLESLRDRAWVNEYRLLGQLGRETYKNEIRGKVVVKCAYDGVTKYRMQKLLSRVQAQYKRLAFELANVDLQSQEAFELARKGLPRPKILGTPMVYGINLNSFKAPHFSLTLSCVSETDSFLRGFLREVAISLGTTASCRRLLCVRVGPFDSVHSLLDKHFTLSNILANMQICRKLIEKDAEAADESIVRDTPHVAINELIEDRLIETLNEETQDEVVSDCLRIAWGREYTEV</sequence>
<dbReference type="InterPro" id="IPR036986">
    <property type="entry name" value="S4_RNA-bd_sf"/>
</dbReference>
<dbReference type="GO" id="GO:0022627">
    <property type="term" value="C:cytosolic small ribosomal subunit"/>
    <property type="evidence" value="ECO:0007669"/>
    <property type="project" value="TreeGrafter"/>
</dbReference>
<evidence type="ECO:0000256" key="2">
    <source>
        <dbReference type="ARBA" id="ARBA00008999"/>
    </source>
</evidence>
<accession>A0A183UGL6</accession>
<dbReference type="FunFam" id="3.10.290.10:FF:000002">
    <property type="entry name" value="40S ribosomal protein S4"/>
    <property type="match status" value="1"/>
</dbReference>
<dbReference type="InterPro" id="IPR014722">
    <property type="entry name" value="Rib_uL2_dom2"/>
</dbReference>
<dbReference type="Pfam" id="PF01509">
    <property type="entry name" value="TruB_N"/>
    <property type="match status" value="1"/>
</dbReference>